<evidence type="ECO:0000256" key="8">
    <source>
        <dbReference type="ARBA" id="ARBA00023235"/>
    </source>
</evidence>
<keyword evidence="5" id="KW-0067">ATP-binding</keyword>
<dbReference type="InterPro" id="IPR045028">
    <property type="entry name" value="DinG/Rad3-like"/>
</dbReference>
<dbReference type="SUPFAM" id="SSF52540">
    <property type="entry name" value="P-loop containing nucleoside triphosphate hydrolases"/>
    <property type="match status" value="1"/>
</dbReference>
<dbReference type="PANTHER" id="PTHR11472:SF47">
    <property type="entry name" value="FANCONI ANEMIA GROUP J PROTEIN"/>
    <property type="match status" value="1"/>
</dbReference>
<dbReference type="GO" id="GO:1990918">
    <property type="term" value="P:double-strand break repair involved in meiotic recombination"/>
    <property type="evidence" value="ECO:0007669"/>
    <property type="project" value="TreeGrafter"/>
</dbReference>
<evidence type="ECO:0000256" key="1">
    <source>
        <dbReference type="ARBA" id="ARBA00022723"/>
    </source>
</evidence>
<dbReference type="InterPro" id="IPR002464">
    <property type="entry name" value="DNA/RNA_helicase_DEAH_CS"/>
</dbReference>
<dbReference type="PROSITE" id="PS00690">
    <property type="entry name" value="DEAH_ATP_HELICASE"/>
    <property type="match status" value="1"/>
</dbReference>
<evidence type="ECO:0000256" key="2">
    <source>
        <dbReference type="ARBA" id="ARBA00022741"/>
    </source>
</evidence>
<dbReference type="GO" id="GO:0016818">
    <property type="term" value="F:hydrolase activity, acting on acid anhydrides, in phosphorus-containing anhydrides"/>
    <property type="evidence" value="ECO:0007669"/>
    <property type="project" value="InterPro"/>
</dbReference>
<reference evidence="10" key="1">
    <citation type="submission" date="2014-07" db="EMBL/GenBank/DDBJ databases">
        <authorList>
            <person name="Martin A.A"/>
            <person name="De Silva N."/>
        </authorList>
    </citation>
    <scope>NUCLEOTIDE SEQUENCE</scope>
</reference>
<feature type="domain" description="Helicase ATP-binding" evidence="9">
    <location>
        <begin position="53"/>
        <end position="373"/>
    </location>
</feature>
<name>A0A0K0F3I0_STRVS</name>
<keyword evidence="8" id="KW-0413">Isomerase</keyword>
<dbReference type="InterPro" id="IPR014013">
    <property type="entry name" value="Helic_SF1/SF2_ATP-bd_DinG/Rad3"/>
</dbReference>
<proteinExistence type="predicted"/>
<dbReference type="GO" id="GO:0003677">
    <property type="term" value="F:DNA binding"/>
    <property type="evidence" value="ECO:0007669"/>
    <property type="project" value="InterPro"/>
</dbReference>
<dbReference type="Proteomes" id="UP000035680">
    <property type="component" value="Unassembled WGS sequence"/>
</dbReference>
<evidence type="ECO:0000313" key="10">
    <source>
        <dbReference type="Proteomes" id="UP000035680"/>
    </source>
</evidence>
<evidence type="ECO:0000256" key="5">
    <source>
        <dbReference type="ARBA" id="ARBA00022840"/>
    </source>
</evidence>
<dbReference type="Pfam" id="PF06733">
    <property type="entry name" value="DEAD_2"/>
    <property type="match status" value="1"/>
</dbReference>
<dbReference type="STRING" id="75913.A0A0K0F3I0"/>
<dbReference type="GO" id="GO:0006289">
    <property type="term" value="P:nucleotide-excision repair"/>
    <property type="evidence" value="ECO:0007669"/>
    <property type="project" value="TreeGrafter"/>
</dbReference>
<dbReference type="Pfam" id="PF13307">
    <property type="entry name" value="Helicase_C_2"/>
    <property type="match status" value="1"/>
</dbReference>
<evidence type="ECO:0000313" key="11">
    <source>
        <dbReference type="WBParaSite" id="SVE_0336400.1"/>
    </source>
</evidence>
<dbReference type="Gene3D" id="3.40.50.300">
    <property type="entry name" value="P-loop containing nucleotide triphosphate hydrolases"/>
    <property type="match status" value="2"/>
</dbReference>
<dbReference type="PANTHER" id="PTHR11472">
    <property type="entry name" value="DNA REPAIR DEAD HELICASE RAD3/XP-D SUBFAMILY MEMBER"/>
    <property type="match status" value="1"/>
</dbReference>
<organism evidence="10 11">
    <name type="scientific">Strongyloides venezuelensis</name>
    <name type="common">Threadworm</name>
    <dbReference type="NCBI Taxonomy" id="75913"/>
    <lineage>
        <taxon>Eukaryota</taxon>
        <taxon>Metazoa</taxon>
        <taxon>Ecdysozoa</taxon>
        <taxon>Nematoda</taxon>
        <taxon>Chromadorea</taxon>
        <taxon>Rhabditida</taxon>
        <taxon>Tylenchina</taxon>
        <taxon>Panagrolaimomorpha</taxon>
        <taxon>Strongyloidoidea</taxon>
        <taxon>Strongyloididae</taxon>
        <taxon>Strongyloides</taxon>
    </lineage>
</organism>
<evidence type="ECO:0000256" key="3">
    <source>
        <dbReference type="ARBA" id="ARBA00022801"/>
    </source>
</evidence>
<dbReference type="GO" id="GO:0005634">
    <property type="term" value="C:nucleus"/>
    <property type="evidence" value="ECO:0007669"/>
    <property type="project" value="TreeGrafter"/>
</dbReference>
<keyword evidence="4" id="KW-0347">Helicase</keyword>
<evidence type="ECO:0000256" key="6">
    <source>
        <dbReference type="ARBA" id="ARBA00023004"/>
    </source>
</evidence>
<dbReference type="GO" id="GO:0003678">
    <property type="term" value="F:DNA helicase activity"/>
    <property type="evidence" value="ECO:0007669"/>
    <property type="project" value="InterPro"/>
</dbReference>
<keyword evidence="6" id="KW-0408">Iron</keyword>
<evidence type="ECO:0000259" key="9">
    <source>
        <dbReference type="PROSITE" id="PS51193"/>
    </source>
</evidence>
<dbReference type="GO" id="GO:0046872">
    <property type="term" value="F:metal ion binding"/>
    <property type="evidence" value="ECO:0007669"/>
    <property type="project" value="UniProtKB-KW"/>
</dbReference>
<keyword evidence="3" id="KW-0378">Hydrolase</keyword>
<dbReference type="WBParaSite" id="SVE_0336400.1">
    <property type="protein sequence ID" value="SVE_0336400.1"/>
    <property type="gene ID" value="SVE_0336400"/>
</dbReference>
<keyword evidence="10" id="KW-1185">Reference proteome</keyword>
<evidence type="ECO:0000256" key="7">
    <source>
        <dbReference type="ARBA" id="ARBA00023014"/>
    </source>
</evidence>
<protein>
    <submittedName>
        <fullName evidence="11">DNA helicase</fullName>
    </submittedName>
</protein>
<dbReference type="InterPro" id="IPR010614">
    <property type="entry name" value="RAD3-like_helicase_DEAD"/>
</dbReference>
<reference evidence="11" key="2">
    <citation type="submission" date="2015-08" db="UniProtKB">
        <authorList>
            <consortium name="WormBaseParasite"/>
        </authorList>
    </citation>
    <scope>IDENTIFICATION</scope>
</reference>
<dbReference type="PROSITE" id="PS51193">
    <property type="entry name" value="HELICASE_ATP_BIND_2"/>
    <property type="match status" value="1"/>
</dbReference>
<keyword evidence="7" id="KW-0411">Iron-sulfur</keyword>
<dbReference type="InterPro" id="IPR006555">
    <property type="entry name" value="ATP-dep_Helicase_C"/>
</dbReference>
<sequence>MSLQSGGRIQKQTKITDYFGNNSKDIEVIPKKRCKLTIGVQNDECKSIEIVGVTVRFPGVFDLYPSQISIMEAIIRSFENSTNALIESPTGSGKTIALLSSSIGWLKTYKSKVKTSIRNCKKHGNTIIEEIRKIKCNADRCLDVNDNVKDEEDHSYDCTCMENIRIYYATRTHKQIAQVIKELKQLPYCYTNTKDSNNIFHTILSAKEHSCANPDVKLSKNIYDKCKRINLSDTTKCTFKKNLDRNFNASNITLINNNLPVWDIEDFNVYGTEYQICPHFAALKLFEYGADIVFCPFNYIIDPKIRDKVRINLKNSIVILDEAHNMEGCSLASSSFSFTEEEIINSLSDLSLRKKLLNESLRRNPSTDIKKEYYGIENIHLNSQKKSYLTECLRHLEYLLAFMNMLSEWFKSFAPKVLIESPNVNTKSKIYQASEIMESLIYSELIVYQDDPLELEKLKKALVCCSTIGFGEKNAIFNSTDDRSKVLRKFKISTLCIECIEKFMYFMHFLVKSPSAYVLSYSIAESNRDFDMLNYLSQGISQCSDSFGTHENTSQKEDKKHDKDHITVKKYERIKENRAVKLDLWCLDPSLCFNDAFHNVRSVILASGTLSPIKAFVSELGTEFESIIQGDPTTPKEQIFSSVIGVGPNNRNIFCTKNMISFKGCVNGYSVLLEIASLIVDVCENVAKGVLVFFPSYSVLEQVVRKLNVSKLINRLKGVKLVLQEPRKSNDLDEVMRKYQKAIKQPESISKSCTGSVLFAVFRGKFSEGIDFGDDLARCVISIGIPYPNFGDPRVQEKRDFNDRFHTERNLLPGDEWYEIGAYRALNQALGRCLRHRNDWGVIIMVDKRLAQIIDHNLPGKDKISKWIVDNIKSYNNYETFIKEMKAFVKERNNTSSN</sequence>
<dbReference type="InterPro" id="IPR027417">
    <property type="entry name" value="P-loop_NTPase"/>
</dbReference>
<dbReference type="SMART" id="SM00491">
    <property type="entry name" value="HELICc2"/>
    <property type="match status" value="1"/>
</dbReference>
<accession>A0A0K0F3I0</accession>
<dbReference type="GO" id="GO:0005524">
    <property type="term" value="F:ATP binding"/>
    <property type="evidence" value="ECO:0007669"/>
    <property type="project" value="UniProtKB-KW"/>
</dbReference>
<dbReference type="SMART" id="SM00488">
    <property type="entry name" value="DEXDc2"/>
    <property type="match status" value="1"/>
</dbReference>
<dbReference type="AlphaFoldDB" id="A0A0K0F3I0"/>
<dbReference type="InterPro" id="IPR006554">
    <property type="entry name" value="Helicase-like_DEXD_c2"/>
</dbReference>
<keyword evidence="1" id="KW-0479">Metal-binding</keyword>
<keyword evidence="2" id="KW-0547">Nucleotide-binding</keyword>
<dbReference type="GO" id="GO:0051536">
    <property type="term" value="F:iron-sulfur cluster binding"/>
    <property type="evidence" value="ECO:0007669"/>
    <property type="project" value="UniProtKB-KW"/>
</dbReference>
<evidence type="ECO:0000256" key="4">
    <source>
        <dbReference type="ARBA" id="ARBA00022806"/>
    </source>
</evidence>
<dbReference type="CDD" id="cd18788">
    <property type="entry name" value="SF2_C_XPD"/>
    <property type="match status" value="1"/>
</dbReference>